<accession>A0ABW4NEK2</accession>
<dbReference type="Proteomes" id="UP001597283">
    <property type="component" value="Unassembled WGS sequence"/>
</dbReference>
<evidence type="ECO:0008006" key="3">
    <source>
        <dbReference type="Google" id="ProtNLM"/>
    </source>
</evidence>
<sequence>MPYLSKVVLTDTVPVRRLTRLLAEMQVTINAAGLRLFDGDMDRFVIFSLVVREGLSPRGDARPISAHSLSISLNRSFETVRRHVNALIDAGYCVRVRGGVTAAPGLIDRPDVDAVVKLSNDAFVRFVEDFADKDAAAPAPEPLPPYHISVGVSGAVDTLLATVETNRGLHGDWLDLALFSTTLCANVRRHACDPQAIGLPMCERHAVRPSVIARALGLAETTVRRRVGRLIRPGGSMVRVRSGLMVSQEFLKTSTAAATTAATLEHVRREIRKAVARGFPIDAPSRAYAVGRPAETPFA</sequence>
<gene>
    <name evidence="1" type="ORF">ACFSC3_10195</name>
</gene>
<evidence type="ECO:0000313" key="1">
    <source>
        <dbReference type="EMBL" id="MFD1787944.1"/>
    </source>
</evidence>
<proteinExistence type="predicted"/>
<dbReference type="RefSeq" id="WP_380940302.1">
    <property type="nucleotide sequence ID" value="NZ_JBHUFC010000003.1"/>
</dbReference>
<reference evidence="2" key="1">
    <citation type="journal article" date="2019" name="Int. J. Syst. Evol. Microbiol.">
        <title>The Global Catalogue of Microorganisms (GCM) 10K type strain sequencing project: providing services to taxonomists for standard genome sequencing and annotation.</title>
        <authorList>
            <consortium name="The Broad Institute Genomics Platform"/>
            <consortium name="The Broad Institute Genome Sequencing Center for Infectious Disease"/>
            <person name="Wu L."/>
            <person name="Ma J."/>
        </authorList>
    </citation>
    <scope>NUCLEOTIDE SEQUENCE [LARGE SCALE GENOMIC DNA]</scope>
    <source>
        <strain evidence="2">Q85</strain>
    </source>
</reference>
<keyword evidence="2" id="KW-1185">Reference proteome</keyword>
<evidence type="ECO:0000313" key="2">
    <source>
        <dbReference type="Proteomes" id="UP001597283"/>
    </source>
</evidence>
<comment type="caution">
    <text evidence="1">The sequence shown here is derived from an EMBL/GenBank/DDBJ whole genome shotgun (WGS) entry which is preliminary data.</text>
</comment>
<name>A0ABW4NEK2_9SPHN</name>
<organism evidence="1 2">
    <name type="scientific">Sphingomonas floccifaciens</name>
    <dbReference type="NCBI Taxonomy" id="1844115"/>
    <lineage>
        <taxon>Bacteria</taxon>
        <taxon>Pseudomonadati</taxon>
        <taxon>Pseudomonadota</taxon>
        <taxon>Alphaproteobacteria</taxon>
        <taxon>Sphingomonadales</taxon>
        <taxon>Sphingomonadaceae</taxon>
        <taxon>Sphingomonas</taxon>
    </lineage>
</organism>
<dbReference type="EMBL" id="JBHUFC010000003">
    <property type="protein sequence ID" value="MFD1787944.1"/>
    <property type="molecule type" value="Genomic_DNA"/>
</dbReference>
<protein>
    <recommendedName>
        <fullName evidence="3">MarR family transcriptional regulator</fullName>
    </recommendedName>
</protein>